<evidence type="ECO:0000313" key="1">
    <source>
        <dbReference type="EMBL" id="OGY97965.1"/>
    </source>
</evidence>
<accession>A0A1G2C9B5</accession>
<dbReference type="STRING" id="1798647.A2855_01690"/>
<organism evidence="1 2">
    <name type="scientific">Candidatus Liptonbacteria bacterium RIFCSPHIGHO2_01_FULL_57_28</name>
    <dbReference type="NCBI Taxonomy" id="1798647"/>
    <lineage>
        <taxon>Bacteria</taxon>
        <taxon>Candidatus Liptoniibacteriota</taxon>
    </lineage>
</organism>
<evidence type="ECO:0008006" key="3">
    <source>
        <dbReference type="Google" id="ProtNLM"/>
    </source>
</evidence>
<gene>
    <name evidence="1" type="ORF">A2855_01690</name>
</gene>
<protein>
    <recommendedName>
        <fullName evidence="3">Macrocin-O-methyltransferase</fullName>
    </recommendedName>
</protein>
<sequence length="203" mass="22973">MDPKVFDLIQQAKEEPGLMMDYHEAYQLFMGVKKASKVEGDLAEVGSYRGGSAKLICEAKGEKTLYVFDTFDEGLPEPTAADDLSSYSHVEMYKKGMYATPFEYVKKILAPYPNVHVYKGLFPDSADPIKDKRFSFVNLDVDLYESTKGCLEFFYPRMNKGAVLISHDYTYIPGVTKAFDEFFKDKPESIGRLLGSQCMVVKL</sequence>
<proteinExistence type="predicted"/>
<dbReference type="Pfam" id="PF05711">
    <property type="entry name" value="TylF"/>
    <property type="match status" value="1"/>
</dbReference>
<dbReference type="PANTHER" id="PTHR40036">
    <property type="entry name" value="MACROCIN O-METHYLTRANSFERASE"/>
    <property type="match status" value="1"/>
</dbReference>
<evidence type="ECO:0000313" key="2">
    <source>
        <dbReference type="Proteomes" id="UP000179059"/>
    </source>
</evidence>
<dbReference type="AlphaFoldDB" id="A0A1G2C9B5"/>
<dbReference type="InterPro" id="IPR029063">
    <property type="entry name" value="SAM-dependent_MTases_sf"/>
</dbReference>
<dbReference type="PANTHER" id="PTHR40036:SF1">
    <property type="entry name" value="MACROCIN O-METHYLTRANSFERASE"/>
    <property type="match status" value="1"/>
</dbReference>
<dbReference type="SUPFAM" id="SSF53335">
    <property type="entry name" value="S-adenosyl-L-methionine-dependent methyltransferases"/>
    <property type="match status" value="1"/>
</dbReference>
<dbReference type="InterPro" id="IPR008884">
    <property type="entry name" value="TylF_MeTrfase"/>
</dbReference>
<name>A0A1G2C9B5_9BACT</name>
<dbReference type="EMBL" id="MHKX01000020">
    <property type="protein sequence ID" value="OGY97965.1"/>
    <property type="molecule type" value="Genomic_DNA"/>
</dbReference>
<comment type="caution">
    <text evidence="1">The sequence shown here is derived from an EMBL/GenBank/DDBJ whole genome shotgun (WGS) entry which is preliminary data.</text>
</comment>
<dbReference type="Proteomes" id="UP000179059">
    <property type="component" value="Unassembled WGS sequence"/>
</dbReference>
<dbReference type="Gene3D" id="3.40.50.150">
    <property type="entry name" value="Vaccinia Virus protein VP39"/>
    <property type="match status" value="1"/>
</dbReference>
<reference evidence="1 2" key="1">
    <citation type="journal article" date="2016" name="Nat. Commun.">
        <title>Thousands of microbial genomes shed light on interconnected biogeochemical processes in an aquifer system.</title>
        <authorList>
            <person name="Anantharaman K."/>
            <person name="Brown C.T."/>
            <person name="Hug L.A."/>
            <person name="Sharon I."/>
            <person name="Castelle C.J."/>
            <person name="Probst A.J."/>
            <person name="Thomas B.C."/>
            <person name="Singh A."/>
            <person name="Wilkins M.J."/>
            <person name="Karaoz U."/>
            <person name="Brodie E.L."/>
            <person name="Williams K.H."/>
            <person name="Hubbard S.S."/>
            <person name="Banfield J.F."/>
        </authorList>
    </citation>
    <scope>NUCLEOTIDE SEQUENCE [LARGE SCALE GENOMIC DNA]</scope>
</reference>